<name>A0ABN1XNQ0_9ACTN</name>
<dbReference type="SUPFAM" id="SSF55729">
    <property type="entry name" value="Acyl-CoA N-acyltransferases (Nat)"/>
    <property type="match status" value="1"/>
</dbReference>
<comment type="caution">
    <text evidence="2">The sequence shown here is derived from an EMBL/GenBank/DDBJ whole genome shotgun (WGS) entry which is preliminary data.</text>
</comment>
<dbReference type="PANTHER" id="PTHR43441:SF10">
    <property type="entry name" value="ACETYLTRANSFERASE"/>
    <property type="match status" value="1"/>
</dbReference>
<sequence length="176" mass="18768">MRTALAAGGLLLRPFRASDAPALIEVHRDPVLRRYVRDRVTGPDEAARWLETEDRGRREGARYSFAVLAEGVLVGQVVLKRGAPGGAGSEVGYWTAAAARGRGVAPRALAALTAWAAETFAADGLVRLDLFHEGDNTASCRVAEKTGYPFEGLVPAAPPRYPLDGHWHSRPVGATG</sequence>
<organism evidence="2 3">
    <name type="scientific">Kitasatospora putterlickiae</name>
    <dbReference type="NCBI Taxonomy" id="221725"/>
    <lineage>
        <taxon>Bacteria</taxon>
        <taxon>Bacillati</taxon>
        <taxon>Actinomycetota</taxon>
        <taxon>Actinomycetes</taxon>
        <taxon>Kitasatosporales</taxon>
        <taxon>Streptomycetaceae</taxon>
        <taxon>Kitasatospora</taxon>
    </lineage>
</organism>
<proteinExistence type="predicted"/>
<evidence type="ECO:0000313" key="2">
    <source>
        <dbReference type="EMBL" id="GAA1386441.1"/>
    </source>
</evidence>
<dbReference type="PANTHER" id="PTHR43441">
    <property type="entry name" value="RIBOSOMAL-PROTEIN-SERINE ACETYLTRANSFERASE"/>
    <property type="match status" value="1"/>
</dbReference>
<dbReference type="Proteomes" id="UP001499863">
    <property type="component" value="Unassembled WGS sequence"/>
</dbReference>
<dbReference type="InterPro" id="IPR051908">
    <property type="entry name" value="Ribosomal_N-acetyltransferase"/>
</dbReference>
<dbReference type="EMBL" id="BAAAKJ010000044">
    <property type="protein sequence ID" value="GAA1386441.1"/>
    <property type="molecule type" value="Genomic_DNA"/>
</dbReference>
<evidence type="ECO:0000259" key="1">
    <source>
        <dbReference type="PROSITE" id="PS51186"/>
    </source>
</evidence>
<dbReference type="PROSITE" id="PS51186">
    <property type="entry name" value="GNAT"/>
    <property type="match status" value="1"/>
</dbReference>
<dbReference type="RefSeq" id="WP_344327485.1">
    <property type="nucleotide sequence ID" value="NZ_BAAAKJ010000044.1"/>
</dbReference>
<dbReference type="Gene3D" id="3.40.630.30">
    <property type="match status" value="1"/>
</dbReference>
<gene>
    <name evidence="2" type="ORF">GCM10009639_10280</name>
</gene>
<feature type="domain" description="N-acetyltransferase" evidence="1">
    <location>
        <begin position="10"/>
        <end position="173"/>
    </location>
</feature>
<dbReference type="InterPro" id="IPR000182">
    <property type="entry name" value="GNAT_dom"/>
</dbReference>
<reference evidence="3" key="1">
    <citation type="journal article" date="2019" name="Int. J. Syst. Evol. Microbiol.">
        <title>The Global Catalogue of Microorganisms (GCM) 10K type strain sequencing project: providing services to taxonomists for standard genome sequencing and annotation.</title>
        <authorList>
            <consortium name="The Broad Institute Genomics Platform"/>
            <consortium name="The Broad Institute Genome Sequencing Center for Infectious Disease"/>
            <person name="Wu L."/>
            <person name="Ma J."/>
        </authorList>
    </citation>
    <scope>NUCLEOTIDE SEQUENCE [LARGE SCALE GENOMIC DNA]</scope>
    <source>
        <strain evidence="3">JCM 12393</strain>
    </source>
</reference>
<dbReference type="Pfam" id="PF13302">
    <property type="entry name" value="Acetyltransf_3"/>
    <property type="match status" value="1"/>
</dbReference>
<accession>A0ABN1XNQ0</accession>
<protein>
    <submittedName>
        <fullName evidence="2">GNAT family N-acetyltransferase</fullName>
    </submittedName>
</protein>
<keyword evidence="3" id="KW-1185">Reference proteome</keyword>
<dbReference type="InterPro" id="IPR016181">
    <property type="entry name" value="Acyl_CoA_acyltransferase"/>
</dbReference>
<evidence type="ECO:0000313" key="3">
    <source>
        <dbReference type="Proteomes" id="UP001499863"/>
    </source>
</evidence>